<feature type="compositionally biased region" description="Low complexity" evidence="1">
    <location>
        <begin position="286"/>
        <end position="299"/>
    </location>
</feature>
<evidence type="ECO:0000256" key="1">
    <source>
        <dbReference type="SAM" id="MobiDB-lite"/>
    </source>
</evidence>
<dbReference type="EMBL" id="BAAASD010000024">
    <property type="protein sequence ID" value="GAA2355628.1"/>
    <property type="molecule type" value="Genomic_DNA"/>
</dbReference>
<dbReference type="Proteomes" id="UP001500253">
    <property type="component" value="Unassembled WGS sequence"/>
</dbReference>
<feature type="transmembrane region" description="Helical" evidence="2">
    <location>
        <begin position="157"/>
        <end position="181"/>
    </location>
</feature>
<keyword evidence="4" id="KW-1185">Reference proteome</keyword>
<evidence type="ECO:0000313" key="4">
    <source>
        <dbReference type="Proteomes" id="UP001500253"/>
    </source>
</evidence>
<comment type="caution">
    <text evidence="3">The sequence shown here is derived from an EMBL/GenBank/DDBJ whole genome shotgun (WGS) entry which is preliminary data.</text>
</comment>
<feature type="region of interest" description="Disordered" evidence="1">
    <location>
        <begin position="269"/>
        <end position="346"/>
    </location>
</feature>
<dbReference type="RefSeq" id="WP_346176713.1">
    <property type="nucleotide sequence ID" value="NZ_BAAASD010000024.1"/>
</dbReference>
<evidence type="ECO:0000313" key="3">
    <source>
        <dbReference type="EMBL" id="GAA2355628.1"/>
    </source>
</evidence>
<sequence>MHMNSAPHLLIEDRPEFERVLDEALRTADRRADLSGVGQRLTTEQLRTMAMNAAAAIAARAADEYQHYVDAREKLRQSAPPDWPGAADTAGGPRSPDGARSPGATLSPVGEGGHGGPAAGAPEKGGAAGDAAGRPGEAAAGGGFAAAVGDAASGAGLVAVLSVLAPVLAGTAAIIFLLAGYLLRLLHPTPSIAQPMITAGWLFAALTAAGLLIATIGLLLTALRNSSGAVGGGARSRQREDVERAREAWRLALLERGVVPFLRDALADPAAADGSHTSPAPPPASTPTRPTATHTPTRSEAIGRTPHLGYSRPGFSTQGDASKTRPRYSSPDFTSPDYGGPEHQPD</sequence>
<reference evidence="3 4" key="1">
    <citation type="journal article" date="2019" name="Int. J. Syst. Evol. Microbiol.">
        <title>The Global Catalogue of Microorganisms (GCM) 10K type strain sequencing project: providing services to taxonomists for standard genome sequencing and annotation.</title>
        <authorList>
            <consortium name="The Broad Institute Genomics Platform"/>
            <consortium name="The Broad Institute Genome Sequencing Center for Infectious Disease"/>
            <person name="Wu L."/>
            <person name="Ma J."/>
        </authorList>
    </citation>
    <scope>NUCLEOTIDE SEQUENCE [LARGE SCALE GENOMIC DNA]</scope>
    <source>
        <strain evidence="3 4">JCM 4316</strain>
    </source>
</reference>
<name>A0ABN3GMG6_9ACTN</name>
<feature type="transmembrane region" description="Helical" evidence="2">
    <location>
        <begin position="201"/>
        <end position="223"/>
    </location>
</feature>
<keyword evidence="2" id="KW-1133">Transmembrane helix</keyword>
<feature type="region of interest" description="Disordered" evidence="1">
    <location>
        <begin position="76"/>
        <end position="134"/>
    </location>
</feature>
<organism evidence="3 4">
    <name type="scientific">Streptomyces cuspidosporus</name>
    <dbReference type="NCBI Taxonomy" id="66882"/>
    <lineage>
        <taxon>Bacteria</taxon>
        <taxon>Bacillati</taxon>
        <taxon>Actinomycetota</taxon>
        <taxon>Actinomycetes</taxon>
        <taxon>Kitasatosporales</taxon>
        <taxon>Streptomycetaceae</taxon>
        <taxon>Streptomyces</taxon>
    </lineage>
</organism>
<proteinExistence type="predicted"/>
<feature type="compositionally biased region" description="Low complexity" evidence="1">
    <location>
        <begin position="119"/>
        <end position="134"/>
    </location>
</feature>
<feature type="compositionally biased region" description="Low complexity" evidence="1">
    <location>
        <begin position="269"/>
        <end position="278"/>
    </location>
</feature>
<accession>A0ABN3GMG6</accession>
<protein>
    <submittedName>
        <fullName evidence="3">Membrane protein</fullName>
    </submittedName>
</protein>
<keyword evidence="2" id="KW-0812">Transmembrane</keyword>
<keyword evidence="2" id="KW-0472">Membrane</keyword>
<evidence type="ECO:0000256" key="2">
    <source>
        <dbReference type="SAM" id="Phobius"/>
    </source>
</evidence>
<gene>
    <name evidence="3" type="ORF">GCM10010246_50980</name>
</gene>